<keyword evidence="3" id="KW-1185">Reference proteome</keyword>
<evidence type="ECO:0000313" key="2">
    <source>
        <dbReference type="EMBL" id="SMA35944.1"/>
    </source>
</evidence>
<dbReference type="InterPro" id="IPR014717">
    <property type="entry name" value="Transl_elong_EF1B/ribsomal_bS6"/>
</dbReference>
<dbReference type="Gene3D" id="3.30.70.60">
    <property type="match status" value="1"/>
</dbReference>
<keyword evidence="1" id="KW-0472">Membrane</keyword>
<dbReference type="InterPro" id="IPR007445">
    <property type="entry name" value="PilO"/>
</dbReference>
<evidence type="ECO:0000313" key="3">
    <source>
        <dbReference type="Proteomes" id="UP000196573"/>
    </source>
</evidence>
<proteinExistence type="predicted"/>
<protein>
    <submittedName>
        <fullName evidence="2">Pilus assembly protein, PilO</fullName>
    </submittedName>
</protein>
<dbReference type="RefSeq" id="WP_087106676.1">
    <property type="nucleotide sequence ID" value="NZ_CBCSCN010000004.1"/>
</dbReference>
<dbReference type="GO" id="GO:0043107">
    <property type="term" value="P:type IV pilus-dependent motility"/>
    <property type="evidence" value="ECO:0007669"/>
    <property type="project" value="InterPro"/>
</dbReference>
<keyword evidence="1" id="KW-0812">Transmembrane</keyword>
<accession>A0A1X7AEY4</accession>
<keyword evidence="1" id="KW-1133">Transmembrane helix</keyword>
<dbReference type="Pfam" id="PF04350">
    <property type="entry name" value="PilO"/>
    <property type="match status" value="1"/>
</dbReference>
<dbReference type="GO" id="GO:0043683">
    <property type="term" value="P:type IV pilus assembly"/>
    <property type="evidence" value="ECO:0007669"/>
    <property type="project" value="InterPro"/>
</dbReference>
<sequence>MSSLQESLQKLNNMDLNELDLENVGSWPVPVKVILCAVVFGLVVFLGFHFHLNDLGDHLDREVSKENDLKQQFQTKAFLAANLGAYKAQMVEMEASFGALIKQLPSKTEVPGLIEDIDYTGLGSGLSINSINLQSEVRHEFYIELPIDISVRGNYHDLGTFISGVSSLPRIVTLHDFTIKSDKNTGALSMEIKARTYRYNDGGGA</sequence>
<dbReference type="EMBL" id="FWPT01000001">
    <property type="protein sequence ID" value="SMA35944.1"/>
    <property type="molecule type" value="Genomic_DNA"/>
</dbReference>
<dbReference type="Gene3D" id="1.10.287.540">
    <property type="entry name" value="Helix hairpin bin"/>
    <property type="match status" value="1"/>
</dbReference>
<gene>
    <name evidence="2" type="ORF">EHSB41UT_00578</name>
</gene>
<organism evidence="2 3">
    <name type="scientific">Parendozoicomonas haliclonae</name>
    <dbReference type="NCBI Taxonomy" id="1960125"/>
    <lineage>
        <taxon>Bacteria</taxon>
        <taxon>Pseudomonadati</taxon>
        <taxon>Pseudomonadota</taxon>
        <taxon>Gammaproteobacteria</taxon>
        <taxon>Oceanospirillales</taxon>
        <taxon>Endozoicomonadaceae</taxon>
        <taxon>Parendozoicomonas</taxon>
    </lineage>
</organism>
<dbReference type="Proteomes" id="UP000196573">
    <property type="component" value="Unassembled WGS sequence"/>
</dbReference>
<dbReference type="AlphaFoldDB" id="A0A1X7AEY4"/>
<evidence type="ECO:0000256" key="1">
    <source>
        <dbReference type="SAM" id="Phobius"/>
    </source>
</evidence>
<dbReference type="PIRSF" id="PIRSF016482">
    <property type="entry name" value="PilO"/>
    <property type="match status" value="1"/>
</dbReference>
<feature type="transmembrane region" description="Helical" evidence="1">
    <location>
        <begin position="29"/>
        <end position="52"/>
    </location>
</feature>
<dbReference type="PANTHER" id="PTHR39555">
    <property type="entry name" value="FIMBRIAL ASSEMBLY PROTEIN PILO-LIKE PROTEIN-RELATED"/>
    <property type="match status" value="1"/>
</dbReference>
<dbReference type="PANTHER" id="PTHR39555:SF1">
    <property type="entry name" value="TYPE IV PILUS INNER MEMBRANE COMPONENT PILO"/>
    <property type="match status" value="1"/>
</dbReference>
<reference evidence="2 3" key="1">
    <citation type="submission" date="2017-03" db="EMBL/GenBank/DDBJ databases">
        <authorList>
            <person name="Afonso C.L."/>
            <person name="Miller P.J."/>
            <person name="Scott M.A."/>
            <person name="Spackman E."/>
            <person name="Goraichik I."/>
            <person name="Dimitrov K.M."/>
            <person name="Suarez D.L."/>
            <person name="Swayne D.E."/>
        </authorList>
    </citation>
    <scope>NUCLEOTIDE SEQUENCE [LARGE SCALE GENOMIC DNA]</scope>
    <source>
        <strain evidence="2">SB41UT1</strain>
    </source>
</reference>
<name>A0A1X7AEY4_9GAMM</name>
<dbReference type="OrthoDB" id="9802133at2"/>